<comment type="similarity">
    <text evidence="1 2">Belongs to the polypeptide deformylase family.</text>
</comment>
<dbReference type="SUPFAM" id="SSF56420">
    <property type="entry name" value="Peptide deformylase"/>
    <property type="match status" value="1"/>
</dbReference>
<dbReference type="Proteomes" id="UP000178222">
    <property type="component" value="Unassembled WGS sequence"/>
</dbReference>
<dbReference type="PANTHER" id="PTHR10458:SF22">
    <property type="entry name" value="PEPTIDE DEFORMYLASE"/>
    <property type="match status" value="1"/>
</dbReference>
<evidence type="ECO:0000313" key="4">
    <source>
        <dbReference type="Proteomes" id="UP000178222"/>
    </source>
</evidence>
<reference evidence="3 4" key="1">
    <citation type="journal article" date="2016" name="Nat. Commun.">
        <title>Thousands of microbial genomes shed light on interconnected biogeochemical processes in an aquifer system.</title>
        <authorList>
            <person name="Anantharaman K."/>
            <person name="Brown C.T."/>
            <person name="Hug L.A."/>
            <person name="Sharon I."/>
            <person name="Castelle C.J."/>
            <person name="Probst A.J."/>
            <person name="Thomas B.C."/>
            <person name="Singh A."/>
            <person name="Wilkins M.J."/>
            <person name="Karaoz U."/>
            <person name="Brodie E.L."/>
            <person name="Williams K.H."/>
            <person name="Hubbard S.S."/>
            <person name="Banfield J.F."/>
        </authorList>
    </citation>
    <scope>NUCLEOTIDE SEQUENCE [LARGE SCALE GENOMIC DNA]</scope>
</reference>
<accession>A0A1G2RUR7</accession>
<comment type="catalytic activity">
    <reaction evidence="2">
        <text>N-terminal N-formyl-L-methionyl-[peptide] + H2O = N-terminal L-methionyl-[peptide] + formate</text>
        <dbReference type="Rhea" id="RHEA:24420"/>
        <dbReference type="Rhea" id="RHEA-COMP:10639"/>
        <dbReference type="Rhea" id="RHEA-COMP:10640"/>
        <dbReference type="ChEBI" id="CHEBI:15377"/>
        <dbReference type="ChEBI" id="CHEBI:15740"/>
        <dbReference type="ChEBI" id="CHEBI:49298"/>
        <dbReference type="ChEBI" id="CHEBI:64731"/>
        <dbReference type="EC" id="3.5.1.88"/>
    </reaction>
</comment>
<dbReference type="EC" id="3.5.1.88" evidence="2"/>
<evidence type="ECO:0000313" key="3">
    <source>
        <dbReference type="EMBL" id="OHA75801.1"/>
    </source>
</evidence>
<protein>
    <recommendedName>
        <fullName evidence="2">Peptide deformylase</fullName>
        <shortName evidence="2">PDF</shortName>
        <ecNumber evidence="2">3.5.1.88</ecNumber>
    </recommendedName>
    <alternativeName>
        <fullName evidence="2">Polypeptide deformylase</fullName>
    </alternativeName>
</protein>
<comment type="caution">
    <text evidence="3">The sequence shown here is derived from an EMBL/GenBank/DDBJ whole genome shotgun (WGS) entry which is preliminary data.</text>
</comment>
<dbReference type="GO" id="GO:0046872">
    <property type="term" value="F:metal ion binding"/>
    <property type="evidence" value="ECO:0007669"/>
    <property type="project" value="UniProtKB-KW"/>
</dbReference>
<dbReference type="GO" id="GO:0042586">
    <property type="term" value="F:peptide deformylase activity"/>
    <property type="evidence" value="ECO:0007669"/>
    <property type="project" value="UniProtKB-UniRule"/>
</dbReference>
<feature type="binding site" evidence="2">
    <location>
        <position position="138"/>
    </location>
    <ligand>
        <name>Fe cation</name>
        <dbReference type="ChEBI" id="CHEBI:24875"/>
    </ligand>
</feature>
<dbReference type="PRINTS" id="PR01576">
    <property type="entry name" value="PDEFORMYLASE"/>
</dbReference>
<dbReference type="PIRSF" id="PIRSF004749">
    <property type="entry name" value="Pep_def"/>
    <property type="match status" value="1"/>
</dbReference>
<dbReference type="PANTHER" id="PTHR10458">
    <property type="entry name" value="PEPTIDE DEFORMYLASE"/>
    <property type="match status" value="1"/>
</dbReference>
<dbReference type="Pfam" id="PF01327">
    <property type="entry name" value="Pep_deformylase"/>
    <property type="match status" value="1"/>
</dbReference>
<feature type="binding site" evidence="2">
    <location>
        <position position="96"/>
    </location>
    <ligand>
        <name>Fe cation</name>
        <dbReference type="ChEBI" id="CHEBI:24875"/>
    </ligand>
</feature>
<feature type="active site" evidence="2">
    <location>
        <position position="139"/>
    </location>
</feature>
<keyword evidence="2" id="KW-0648">Protein biosynthesis</keyword>
<dbReference type="HAMAP" id="MF_00163">
    <property type="entry name" value="Pep_deformylase"/>
    <property type="match status" value="1"/>
</dbReference>
<evidence type="ECO:0000256" key="2">
    <source>
        <dbReference type="HAMAP-Rule" id="MF_00163"/>
    </source>
</evidence>
<dbReference type="NCBIfam" id="NF001159">
    <property type="entry name" value="PRK00150.1-3"/>
    <property type="match status" value="1"/>
</dbReference>
<name>A0A1G2RUR7_9BACT</name>
<dbReference type="EMBL" id="MHUL01000051">
    <property type="protein sequence ID" value="OHA75801.1"/>
    <property type="molecule type" value="Genomic_DNA"/>
</dbReference>
<dbReference type="CDD" id="cd00487">
    <property type="entry name" value="Pep_deformylase"/>
    <property type="match status" value="1"/>
</dbReference>
<comment type="function">
    <text evidence="2">Removes the formyl group from the N-terminal Met of newly synthesized proteins. Requires at least a dipeptide for an efficient rate of reaction. N-terminal L-methionine is a prerequisite for activity but the enzyme has broad specificity at other positions.</text>
</comment>
<dbReference type="InterPro" id="IPR036821">
    <property type="entry name" value="Peptide_deformylase_sf"/>
</dbReference>
<keyword evidence="2" id="KW-0479">Metal-binding</keyword>
<dbReference type="GO" id="GO:0006412">
    <property type="term" value="P:translation"/>
    <property type="evidence" value="ECO:0007669"/>
    <property type="project" value="UniProtKB-UniRule"/>
</dbReference>
<keyword evidence="2" id="KW-0408">Iron</keyword>
<evidence type="ECO:0000256" key="1">
    <source>
        <dbReference type="ARBA" id="ARBA00010759"/>
    </source>
</evidence>
<feature type="binding site" evidence="2">
    <location>
        <position position="142"/>
    </location>
    <ligand>
        <name>Fe cation</name>
        <dbReference type="ChEBI" id="CHEBI:24875"/>
    </ligand>
</feature>
<dbReference type="InterPro" id="IPR023635">
    <property type="entry name" value="Peptide_deformylase"/>
</dbReference>
<dbReference type="Gene3D" id="3.90.45.10">
    <property type="entry name" value="Peptide deformylase"/>
    <property type="match status" value="1"/>
</dbReference>
<comment type="cofactor">
    <cofactor evidence="2">
        <name>Fe(2+)</name>
        <dbReference type="ChEBI" id="CHEBI:29033"/>
    </cofactor>
    <text evidence="2">Binds 1 Fe(2+) ion.</text>
</comment>
<dbReference type="AlphaFoldDB" id="A0A1G2RUR7"/>
<sequence length="175" mass="19532">MVKLPIVAYPEKILKQKAEEVLKTTPEIKKLIPQMMRAMYEHEGIGLAAPQVGISKKIIIVETSDNPRANKGKSLAFLNPVIKKKVGKSITEEEGCLSLPGISVPVRRSESVELVCQTPEGEDVRIVAKGLTARIFQHEIDHLNGKLIIDRIPLWKRLSVKRLLKSKERTSPLAN</sequence>
<keyword evidence="2" id="KW-0378">Hydrolase</keyword>
<organism evidence="3 4">
    <name type="scientific">Candidatus Wildermuthbacteria bacterium RIFCSPLOWO2_02_FULL_47_9c</name>
    <dbReference type="NCBI Taxonomy" id="1802466"/>
    <lineage>
        <taxon>Bacteria</taxon>
        <taxon>Candidatus Wildermuthiibacteriota</taxon>
    </lineage>
</organism>
<dbReference type="NCBIfam" id="TIGR00079">
    <property type="entry name" value="pept_deformyl"/>
    <property type="match status" value="1"/>
</dbReference>
<gene>
    <name evidence="2" type="primary">def</name>
    <name evidence="3" type="ORF">A3J30_02700</name>
</gene>
<proteinExistence type="inferred from homology"/>